<dbReference type="InterPro" id="IPR006429">
    <property type="entry name" value="Phage_lambda_portal"/>
</dbReference>
<proteinExistence type="predicted"/>
<dbReference type="AlphaFoldDB" id="A0A0N7LTB6"/>
<feature type="compositionally biased region" description="Acidic residues" evidence="1">
    <location>
        <begin position="528"/>
        <end position="555"/>
    </location>
</feature>
<organism evidence="2 3">
    <name type="scientific">Thalassobacter stenotrophicus</name>
    <dbReference type="NCBI Taxonomy" id="266809"/>
    <lineage>
        <taxon>Bacteria</taxon>
        <taxon>Pseudomonadati</taxon>
        <taxon>Pseudomonadota</taxon>
        <taxon>Alphaproteobacteria</taxon>
        <taxon>Rhodobacterales</taxon>
        <taxon>Roseobacteraceae</taxon>
        <taxon>Thalassobacter</taxon>
    </lineage>
</organism>
<dbReference type="RefSeq" id="WP_058123264.1">
    <property type="nucleotide sequence ID" value="NZ_CYRX01000025.1"/>
</dbReference>
<dbReference type="GO" id="GO:0005198">
    <property type="term" value="F:structural molecule activity"/>
    <property type="evidence" value="ECO:0007669"/>
    <property type="project" value="InterPro"/>
</dbReference>
<dbReference type="EMBL" id="CYRX01000025">
    <property type="protein sequence ID" value="CUH60242.1"/>
    <property type="molecule type" value="Genomic_DNA"/>
</dbReference>
<gene>
    <name evidence="2" type="ORF">THS5294_01531</name>
</gene>
<dbReference type="NCBIfam" id="TIGR01539">
    <property type="entry name" value="portal_lambda"/>
    <property type="match status" value="1"/>
</dbReference>
<name>A0A0N7LTB6_9RHOB</name>
<accession>A0A0N7LTB6</accession>
<dbReference type="GO" id="GO:0019068">
    <property type="term" value="P:virion assembly"/>
    <property type="evidence" value="ECO:0007669"/>
    <property type="project" value="InterPro"/>
</dbReference>
<evidence type="ECO:0000256" key="1">
    <source>
        <dbReference type="SAM" id="MobiDB-lite"/>
    </source>
</evidence>
<reference evidence="2 3" key="1">
    <citation type="submission" date="2015-09" db="EMBL/GenBank/DDBJ databases">
        <authorList>
            <consortium name="Swine Surveillance"/>
        </authorList>
    </citation>
    <scope>NUCLEOTIDE SEQUENCE [LARGE SCALE GENOMIC DNA]</scope>
    <source>
        <strain evidence="2 3">CECT 5294</strain>
    </source>
</reference>
<dbReference type="Proteomes" id="UP000051298">
    <property type="component" value="Unassembled WGS sequence"/>
</dbReference>
<sequence>MSIISKVRDLLVGQNLTAPADSGDAAPRHGSQYMRGGRGVTFSGWRPALRESQDDISEAWDDAAARVADLIHNSGWLAGAVDQAVANTVGTGLRLKALPENETFGMSSTEASNWSKTVERRFELWARSAQECDIQGMRTFGQMQSAAFRSWLISGEILAELPFRRRSWNTYGTKVRLLPPHRLSRKTENLARLVNGVYLDADGMPVGYLAIRKDMFKYDVEYDVRARDRAGRPRVIHVFDGLPGTHRGISPMTPALQVARQFDQLADATLMASIVQTLFAVTITSDEPTEEVLAGLLTPQEQAQMSAQGVAPMEAYIDMVAGYYEGSSLNVGINGRLAHLFPGQELKFHTSNQPSSDYKDFSMHLLRELARCLGLTYESATGDNNGATYSSLQAATTEIFAITKARRQNIVAPFCQPVYEAWLEEEIASGRIAFPGGYQAFLANRAAACRAEWLGAARPTTDDLKKAKAHEVWKRLGVMSDAMICNDIGVDVDDVYQQISQERDMRQEYRLPDPMLMGAAGGALEAPDGAEADEGPEGDAEDDTDNDPDDEEDAL</sequence>
<dbReference type="Pfam" id="PF05136">
    <property type="entry name" value="Phage_portal_2"/>
    <property type="match status" value="1"/>
</dbReference>
<feature type="region of interest" description="Disordered" evidence="1">
    <location>
        <begin position="506"/>
        <end position="555"/>
    </location>
</feature>
<evidence type="ECO:0000313" key="3">
    <source>
        <dbReference type="Proteomes" id="UP000051298"/>
    </source>
</evidence>
<evidence type="ECO:0000313" key="2">
    <source>
        <dbReference type="EMBL" id="CUH60242.1"/>
    </source>
</evidence>
<protein>
    <submittedName>
        <fullName evidence="2">Phage portal protein, lambda family</fullName>
    </submittedName>
</protein>